<feature type="compositionally biased region" description="Basic residues" evidence="1">
    <location>
        <begin position="271"/>
        <end position="282"/>
    </location>
</feature>
<dbReference type="RefSeq" id="XP_056687654.1">
    <property type="nucleotide sequence ID" value="XM_056831676.1"/>
</dbReference>
<feature type="domain" description="Retrotransposon Copia-like N-terminal" evidence="2">
    <location>
        <begin position="13"/>
        <end position="56"/>
    </location>
</feature>
<organism evidence="4 5">
    <name type="scientific">Spinacia oleracea</name>
    <name type="common">Spinach</name>
    <dbReference type="NCBI Taxonomy" id="3562"/>
    <lineage>
        <taxon>Eukaryota</taxon>
        <taxon>Viridiplantae</taxon>
        <taxon>Streptophyta</taxon>
        <taxon>Embryophyta</taxon>
        <taxon>Tracheophyta</taxon>
        <taxon>Spermatophyta</taxon>
        <taxon>Magnoliopsida</taxon>
        <taxon>eudicotyledons</taxon>
        <taxon>Gunneridae</taxon>
        <taxon>Pentapetalae</taxon>
        <taxon>Caryophyllales</taxon>
        <taxon>Chenopodiaceae</taxon>
        <taxon>Chenopodioideae</taxon>
        <taxon>Anserineae</taxon>
        <taxon>Spinacia</taxon>
    </lineage>
</organism>
<feature type="domain" description="Retrovirus-related Pol polyprotein from transposon TNT 1-94-like beta-barrel" evidence="3">
    <location>
        <begin position="353"/>
        <end position="429"/>
    </location>
</feature>
<feature type="compositionally biased region" description="Basic and acidic residues" evidence="1">
    <location>
        <begin position="242"/>
        <end position="263"/>
    </location>
</feature>
<dbReference type="InterPro" id="IPR054722">
    <property type="entry name" value="PolX-like_BBD"/>
</dbReference>
<protein>
    <recommendedName>
        <fullName evidence="6">Retrotransposon Copia-like N-terminal domain-containing protein</fullName>
    </recommendedName>
</protein>
<evidence type="ECO:0008006" key="6">
    <source>
        <dbReference type="Google" id="ProtNLM"/>
    </source>
</evidence>
<gene>
    <name evidence="5" type="primary">LOC110791775</name>
</gene>
<dbReference type="PANTHER" id="PTHR34222">
    <property type="entry name" value="GAG_PRE-INTEGRS DOMAIN-CONTAINING PROTEIN"/>
    <property type="match status" value="1"/>
</dbReference>
<reference evidence="5" key="2">
    <citation type="submission" date="2025-08" db="UniProtKB">
        <authorList>
            <consortium name="RefSeq"/>
        </authorList>
    </citation>
    <scope>IDENTIFICATION</scope>
    <source>
        <tissue evidence="5">Leaf</tissue>
    </source>
</reference>
<keyword evidence="4" id="KW-1185">Reference proteome</keyword>
<feature type="region of interest" description="Disordered" evidence="1">
    <location>
        <begin position="241"/>
        <end position="302"/>
    </location>
</feature>
<proteinExistence type="predicted"/>
<sequence>MTTIETTSPLYLHPSDGSNSINIEKLQGSSNYRSWRRSLEISLGAKRKLGFVTGAVKRDSSDAVKQDHWDTCNNMLEQRCTVSNGSRKYKICKDIYETKQQGKLVSEYYTEMRALWEELEALNIYPPITTMTPEINAFISALNQQQEEQKLFQFLNGLDDGYSAQRSQLLMMTPLPTVDSACSCLQQEESQRDIHRPGKEESDAVAMYSKSNDTVCSQCAKPGHTKETCWFVVGYPSWHPLGKKDSRGKGKDNNKHQGKDYPKTPHNNFKGGKKWNKGKGGNRNKMAANAHTHSEGGSSSVGSTLTTQQLEQLLKLLPIPSKAGPGSDTEDEMDTSFAGMVSCYYADATCQEWIIDTGASHHMTGNLNVMLNPERCEDNPQINLPTGQTSDISHTGSVKLHNYLELKNVLCVPAFKHNLLSVKKLAQDGKCKVIFHSDHCMIQDQLTSKVIVVGTVVNGLYYLINEPINQAMRKIAKNVPHTAIKECRKTAMTASGDLIVPTTVRNTKPMNATTLWHHRLGHAPLSKINKIQGLKEFNTECHYYRNKDSDAVKDDLDQLSEKLLNDNEYLINSQRLGWNESIFPVSPCIVFLFLIPFTLIPEEVLLFVTAFL</sequence>
<evidence type="ECO:0000313" key="4">
    <source>
        <dbReference type="Proteomes" id="UP000813463"/>
    </source>
</evidence>
<name>A0ABM3QWB3_SPIOL</name>
<dbReference type="InterPro" id="IPR029472">
    <property type="entry name" value="Copia-like_N"/>
</dbReference>
<evidence type="ECO:0000256" key="1">
    <source>
        <dbReference type="SAM" id="MobiDB-lite"/>
    </source>
</evidence>
<dbReference type="Proteomes" id="UP000813463">
    <property type="component" value="Chromosome 1"/>
</dbReference>
<evidence type="ECO:0000313" key="5">
    <source>
        <dbReference type="RefSeq" id="XP_056687654.1"/>
    </source>
</evidence>
<accession>A0ABM3QWB3</accession>
<dbReference type="PANTHER" id="PTHR34222:SF97">
    <property type="entry name" value="CATALYTIC REGION, PUTATIVE-RELATED"/>
    <property type="match status" value="1"/>
</dbReference>
<dbReference type="Pfam" id="PF14244">
    <property type="entry name" value="Retrotran_gag_3"/>
    <property type="match status" value="1"/>
</dbReference>
<reference evidence="4" key="1">
    <citation type="journal article" date="2021" name="Nat. Commun.">
        <title>Genomic analyses provide insights into spinach domestication and the genetic basis of agronomic traits.</title>
        <authorList>
            <person name="Cai X."/>
            <person name="Sun X."/>
            <person name="Xu C."/>
            <person name="Sun H."/>
            <person name="Wang X."/>
            <person name="Ge C."/>
            <person name="Zhang Z."/>
            <person name="Wang Q."/>
            <person name="Fei Z."/>
            <person name="Jiao C."/>
            <person name="Wang Q."/>
        </authorList>
    </citation>
    <scope>NUCLEOTIDE SEQUENCE [LARGE SCALE GENOMIC DNA]</scope>
    <source>
        <strain evidence="4">cv. Varoflay</strain>
    </source>
</reference>
<dbReference type="GeneID" id="110791775"/>
<dbReference type="Pfam" id="PF22936">
    <property type="entry name" value="Pol_BBD"/>
    <property type="match status" value="1"/>
</dbReference>
<evidence type="ECO:0000259" key="2">
    <source>
        <dbReference type="Pfam" id="PF14244"/>
    </source>
</evidence>
<evidence type="ECO:0000259" key="3">
    <source>
        <dbReference type="Pfam" id="PF22936"/>
    </source>
</evidence>